<keyword evidence="6 10" id="KW-0067">ATP-binding</keyword>
<name>A0A4Y7QFU3_9AGAM</name>
<dbReference type="Proteomes" id="UP000294933">
    <property type="component" value="Unassembled WGS sequence"/>
</dbReference>
<evidence type="ECO:0000256" key="5">
    <source>
        <dbReference type="ARBA" id="ARBA00022741"/>
    </source>
</evidence>
<dbReference type="AlphaFoldDB" id="A0A4Y7QFU3"/>
<dbReference type="PROSITE" id="PS51038">
    <property type="entry name" value="BAH"/>
    <property type="match status" value="1"/>
</dbReference>
<feature type="region of interest" description="Disordered" evidence="11">
    <location>
        <begin position="257"/>
        <end position="381"/>
    </location>
</feature>
<evidence type="ECO:0000256" key="7">
    <source>
        <dbReference type="ARBA" id="ARBA00022842"/>
    </source>
</evidence>
<dbReference type="Gene3D" id="2.30.30.490">
    <property type="match status" value="1"/>
</dbReference>
<keyword evidence="5 10" id="KW-0547">Nucleotide-binding</keyword>
<dbReference type="Gene3D" id="3.40.50.300">
    <property type="entry name" value="P-loop containing nucleotide triphosphate hydrolases"/>
    <property type="match status" value="1"/>
</dbReference>
<feature type="compositionally biased region" description="Basic residues" evidence="11">
    <location>
        <begin position="351"/>
        <end position="362"/>
    </location>
</feature>
<dbReference type="GO" id="GO:0006270">
    <property type="term" value="P:DNA replication initiation"/>
    <property type="evidence" value="ECO:0007669"/>
    <property type="project" value="TreeGrafter"/>
</dbReference>
<evidence type="ECO:0000256" key="9">
    <source>
        <dbReference type="ARBA" id="ARBA00023242"/>
    </source>
</evidence>
<keyword evidence="7" id="KW-0460">Magnesium</keyword>
<dbReference type="VEuPathDB" id="FungiDB:BD410DRAFT_819818"/>
<dbReference type="Pfam" id="PF22606">
    <property type="entry name" value="Cdc6-ORC-like_ATPase_lid"/>
    <property type="match status" value="1"/>
</dbReference>
<evidence type="ECO:0000256" key="11">
    <source>
        <dbReference type="SAM" id="MobiDB-lite"/>
    </source>
</evidence>
<dbReference type="PANTHER" id="PTHR10763:SF23">
    <property type="entry name" value="ORIGIN RECOGNITION COMPLEX SUBUNIT 1"/>
    <property type="match status" value="1"/>
</dbReference>
<organism evidence="13 14">
    <name type="scientific">Rickenella mellea</name>
    <dbReference type="NCBI Taxonomy" id="50990"/>
    <lineage>
        <taxon>Eukaryota</taxon>
        <taxon>Fungi</taxon>
        <taxon>Dikarya</taxon>
        <taxon>Basidiomycota</taxon>
        <taxon>Agaricomycotina</taxon>
        <taxon>Agaricomycetes</taxon>
        <taxon>Hymenochaetales</taxon>
        <taxon>Rickenellaceae</taxon>
        <taxon>Rickenella</taxon>
    </lineage>
</organism>
<comment type="function">
    <text evidence="10">Component of the origin recognition complex (ORC) that binds origins of replication. DNA-binding is ATP-dependent, however specific DNA sequences that define origins of replication have not been identified so far. ORC is required to assemble the pre-replication complex necessary to initiate DNA replication.</text>
</comment>
<evidence type="ECO:0000313" key="14">
    <source>
        <dbReference type="Proteomes" id="UP000294933"/>
    </source>
</evidence>
<evidence type="ECO:0000256" key="6">
    <source>
        <dbReference type="ARBA" id="ARBA00022840"/>
    </source>
</evidence>
<comment type="similarity">
    <text evidence="2 10">Belongs to the ORC1 family.</text>
</comment>
<dbReference type="STRING" id="50990.A0A4Y7QFU3"/>
<keyword evidence="4" id="KW-0479">Metal-binding</keyword>
<dbReference type="GO" id="GO:0005524">
    <property type="term" value="F:ATP binding"/>
    <property type="evidence" value="ECO:0007669"/>
    <property type="project" value="UniProtKB-KW"/>
</dbReference>
<comment type="subcellular location">
    <subcellularLocation>
        <location evidence="1 10">Nucleus</location>
    </subcellularLocation>
</comment>
<sequence>MTTQLTTPTRRSQRGQPIPRQIDTTALDGQVFSWVGEPKAVRETNPLDIRFDDLDKIDQDVEMETHFYNAFTRSRVGKPKKKGKEVDTAPTFHVGDTVLVSTTAKTPSVGVIIAMWRICTMDGTSLVERVKIHWFLRPTELASHRARRDHLKTEIYFSINENTILTPAEIIRHCSVTSIRPKDDGSSSKWVYTSSLKRARPPAPNVDEPLFCGLAVDGRRGLFYEFTWESHQAEAMSAENDEVGTSWAVPVEDMETVKQCDESEDASDETGEEADDDDSQSHEDEDNPDADEVDELLEDPPTSEEEEEDDGDFPIPRTPSKRRKATQQTSTPRPPKRRKVKTAIPTPHSKAALKARARKVKSKSTPLRPLPPALSYDDSNERIQSLPKDPWLRAMQVLHVGARPDALPCREEEFVKILGSVESLIEEGSGGCVYISGVPGTGKTATVHGIIRELKRMAERNESNPFTYVEINGLKIPEPSAAYNLLWEGVSGHDAANDGHLKISSKEALKKLTKHFGQGVRAGPGGHSCVVLMDELDQLVTAKQDVIYNFFNWPTLVGSKLVVIAVANTMDLPERVMSGRVRSRLGMVRINFQPYTTQQLEKIVHARLQSAKEALHEDLPDVIMRDGIKFAAMKVSSISGDARRVLDICRRAVELVQPMSRPARTEDVKKVITIMQNSPTAAYLRDCSLHERIMLAALLKCQRRSGVEEVKWGDIQYQHLIYVNVLTGSTDSGRKPSTAELAVVLDSLLASHAMLIEDGAMASKKADSERRVILNIEQNEVERVLGELGGTKWKNALGS</sequence>
<dbReference type="GO" id="GO:0003688">
    <property type="term" value="F:DNA replication origin binding"/>
    <property type="evidence" value="ECO:0007669"/>
    <property type="project" value="TreeGrafter"/>
</dbReference>
<protein>
    <recommendedName>
        <fullName evidence="10">Origin recognition complex subunit 1</fullName>
    </recommendedName>
</protein>
<feature type="domain" description="BAH" evidence="12">
    <location>
        <begin position="90"/>
        <end position="227"/>
    </location>
</feature>
<dbReference type="OrthoDB" id="1926878at2759"/>
<evidence type="ECO:0000256" key="4">
    <source>
        <dbReference type="ARBA" id="ARBA00022723"/>
    </source>
</evidence>
<dbReference type="InterPro" id="IPR027417">
    <property type="entry name" value="P-loop_NTPase"/>
</dbReference>
<evidence type="ECO:0000256" key="1">
    <source>
        <dbReference type="ARBA" id="ARBA00004123"/>
    </source>
</evidence>
<dbReference type="CDD" id="cd00009">
    <property type="entry name" value="AAA"/>
    <property type="match status" value="1"/>
</dbReference>
<dbReference type="InterPro" id="IPR003593">
    <property type="entry name" value="AAA+_ATPase"/>
</dbReference>
<proteinExistence type="inferred from homology"/>
<evidence type="ECO:0000256" key="2">
    <source>
        <dbReference type="ARBA" id="ARBA00008398"/>
    </source>
</evidence>
<dbReference type="GO" id="GO:0033314">
    <property type="term" value="P:mitotic DNA replication checkpoint signaling"/>
    <property type="evidence" value="ECO:0007669"/>
    <property type="project" value="TreeGrafter"/>
</dbReference>
<evidence type="ECO:0000256" key="8">
    <source>
        <dbReference type="ARBA" id="ARBA00023125"/>
    </source>
</evidence>
<evidence type="ECO:0000256" key="3">
    <source>
        <dbReference type="ARBA" id="ARBA00022705"/>
    </source>
</evidence>
<dbReference type="InterPro" id="IPR001025">
    <property type="entry name" value="BAH_dom"/>
</dbReference>
<dbReference type="InterPro" id="IPR054425">
    <property type="entry name" value="Cdc6_ORC1-like_ATPase_lid"/>
</dbReference>
<dbReference type="InterPro" id="IPR003959">
    <property type="entry name" value="ATPase_AAA_core"/>
</dbReference>
<dbReference type="EMBL" id="ML170163">
    <property type="protein sequence ID" value="TDL25739.1"/>
    <property type="molecule type" value="Genomic_DNA"/>
</dbReference>
<dbReference type="InterPro" id="IPR050311">
    <property type="entry name" value="ORC1/CDC6"/>
</dbReference>
<keyword evidence="13" id="KW-0378">Hydrolase</keyword>
<dbReference type="SUPFAM" id="SSF52540">
    <property type="entry name" value="P-loop containing nucleoside triphosphate hydrolases"/>
    <property type="match status" value="1"/>
</dbReference>
<dbReference type="CDD" id="cd04370">
    <property type="entry name" value="BAH"/>
    <property type="match status" value="1"/>
</dbReference>
<dbReference type="Pfam" id="PF00004">
    <property type="entry name" value="AAA"/>
    <property type="match status" value="1"/>
</dbReference>
<keyword evidence="9 10" id="KW-0539">Nucleus</keyword>
<comment type="subunit">
    <text evidence="10">ORC is composed of six subunits.</text>
</comment>
<keyword evidence="3 10" id="KW-0235">DNA replication</keyword>
<dbReference type="FunFam" id="3.40.50.300:FF:000199">
    <property type="entry name" value="Origin recognition complex subunit 1"/>
    <property type="match status" value="1"/>
</dbReference>
<keyword evidence="8 10" id="KW-0238">DNA-binding</keyword>
<dbReference type="GO" id="GO:0005664">
    <property type="term" value="C:nuclear origin of replication recognition complex"/>
    <property type="evidence" value="ECO:0007669"/>
    <property type="project" value="TreeGrafter"/>
</dbReference>
<dbReference type="PANTHER" id="PTHR10763">
    <property type="entry name" value="CELL DIVISION CONTROL PROTEIN 6-RELATED"/>
    <property type="match status" value="1"/>
</dbReference>
<dbReference type="Pfam" id="PF01426">
    <property type="entry name" value="BAH"/>
    <property type="match status" value="1"/>
</dbReference>
<evidence type="ECO:0000313" key="13">
    <source>
        <dbReference type="EMBL" id="TDL25739.1"/>
    </source>
</evidence>
<dbReference type="GO" id="GO:0016887">
    <property type="term" value="F:ATP hydrolysis activity"/>
    <property type="evidence" value="ECO:0007669"/>
    <property type="project" value="InterPro"/>
</dbReference>
<feature type="compositionally biased region" description="Acidic residues" evidence="11">
    <location>
        <begin position="262"/>
        <end position="312"/>
    </location>
</feature>
<evidence type="ECO:0000256" key="10">
    <source>
        <dbReference type="RuleBase" id="RU365058"/>
    </source>
</evidence>
<dbReference type="Gene3D" id="1.10.8.60">
    <property type="match status" value="1"/>
</dbReference>
<gene>
    <name evidence="13" type="ORF">BD410DRAFT_819818</name>
</gene>
<dbReference type="InterPro" id="IPR043151">
    <property type="entry name" value="BAH_sf"/>
</dbReference>
<dbReference type="GO" id="GO:0003682">
    <property type="term" value="F:chromatin binding"/>
    <property type="evidence" value="ECO:0007669"/>
    <property type="project" value="InterPro"/>
</dbReference>
<evidence type="ECO:0000259" key="12">
    <source>
        <dbReference type="PROSITE" id="PS51038"/>
    </source>
</evidence>
<dbReference type="GO" id="GO:0046872">
    <property type="term" value="F:metal ion binding"/>
    <property type="evidence" value="ECO:0007669"/>
    <property type="project" value="UniProtKB-KW"/>
</dbReference>
<keyword evidence="14" id="KW-1185">Reference proteome</keyword>
<reference evidence="13 14" key="1">
    <citation type="submission" date="2018-06" db="EMBL/GenBank/DDBJ databases">
        <title>A transcriptomic atlas of mushroom development highlights an independent origin of complex multicellularity.</title>
        <authorList>
            <consortium name="DOE Joint Genome Institute"/>
            <person name="Krizsan K."/>
            <person name="Almasi E."/>
            <person name="Merenyi Z."/>
            <person name="Sahu N."/>
            <person name="Viragh M."/>
            <person name="Koszo T."/>
            <person name="Mondo S."/>
            <person name="Kiss B."/>
            <person name="Balint B."/>
            <person name="Kues U."/>
            <person name="Barry K."/>
            <person name="Hegedus J.C."/>
            <person name="Henrissat B."/>
            <person name="Johnson J."/>
            <person name="Lipzen A."/>
            <person name="Ohm R."/>
            <person name="Nagy I."/>
            <person name="Pangilinan J."/>
            <person name="Yan J."/>
            <person name="Xiong Y."/>
            <person name="Grigoriev I.V."/>
            <person name="Hibbett D.S."/>
            <person name="Nagy L.G."/>
        </authorList>
    </citation>
    <scope>NUCLEOTIDE SEQUENCE [LARGE SCALE GENOMIC DNA]</scope>
    <source>
        <strain evidence="13 14">SZMC22713</strain>
    </source>
</reference>
<dbReference type="SMART" id="SM00382">
    <property type="entry name" value="AAA"/>
    <property type="match status" value="1"/>
</dbReference>
<accession>A0A4Y7QFU3</accession>